<evidence type="ECO:0000256" key="1">
    <source>
        <dbReference type="SAM" id="Phobius"/>
    </source>
</evidence>
<feature type="transmembrane region" description="Helical" evidence="1">
    <location>
        <begin position="74"/>
        <end position="93"/>
    </location>
</feature>
<keyword evidence="2" id="KW-0255">Endonuclease</keyword>
<dbReference type="EMBL" id="VYRZ01000005">
    <property type="protein sequence ID" value="KAA9083767.1"/>
    <property type="molecule type" value="Genomic_DNA"/>
</dbReference>
<accession>A0A5J5IPY1</accession>
<evidence type="ECO:0000313" key="2">
    <source>
        <dbReference type="EMBL" id="KAA9083767.1"/>
    </source>
</evidence>
<keyword evidence="1" id="KW-0472">Membrane</keyword>
<gene>
    <name evidence="2" type="ORF">F6B42_14560</name>
</gene>
<dbReference type="RefSeq" id="WP_150420476.1">
    <property type="nucleotide sequence ID" value="NZ_VYRZ01000005.1"/>
</dbReference>
<organism evidence="2 3">
    <name type="scientific">Microbacterium radiodurans</name>
    <dbReference type="NCBI Taxonomy" id="661398"/>
    <lineage>
        <taxon>Bacteria</taxon>
        <taxon>Bacillati</taxon>
        <taxon>Actinomycetota</taxon>
        <taxon>Actinomycetes</taxon>
        <taxon>Micrococcales</taxon>
        <taxon>Microbacteriaceae</taxon>
        <taxon>Microbacterium</taxon>
    </lineage>
</organism>
<keyword evidence="2" id="KW-0378">Hydrolase</keyword>
<keyword evidence="3" id="KW-1185">Reference proteome</keyword>
<protein>
    <submittedName>
        <fullName evidence="2">DNA/RNA endonuclease G</fullName>
    </submittedName>
</protein>
<reference evidence="3" key="1">
    <citation type="submission" date="2019-09" db="EMBL/GenBank/DDBJ databases">
        <title>Mumia zhuanghuii sp. nov. isolated from the intestinal contents of plateau pika (Ochotona curzoniae) in the Qinghai-Tibet plateau of China.</title>
        <authorList>
            <person name="Tian Z."/>
        </authorList>
    </citation>
    <scope>NUCLEOTIDE SEQUENCE [LARGE SCALE GENOMIC DNA]</scope>
    <source>
        <strain evidence="3">DSM 25564</strain>
    </source>
</reference>
<keyword evidence="1" id="KW-0812">Transmembrane</keyword>
<evidence type="ECO:0000313" key="3">
    <source>
        <dbReference type="Proteomes" id="UP000327039"/>
    </source>
</evidence>
<keyword evidence="2" id="KW-0540">Nuclease</keyword>
<dbReference type="OrthoDB" id="5126451at2"/>
<dbReference type="Proteomes" id="UP000327039">
    <property type="component" value="Unassembled WGS sequence"/>
</dbReference>
<dbReference type="AlphaFoldDB" id="A0A5J5IPY1"/>
<name>A0A5J5IPY1_9MICO</name>
<sequence>MSSPVLRRVVRRETHSPRTVAMIVAVVLVILALLFVGTEIVLNLAGQPALLLGPAASLAWVVGLPTGVPAGVSIAIGAVVAFAGFVLIVLAIAPGRLSKHELRVGENAVVADNGVIASALAQRVSDDTGLPRDQVRVGVGHRSVDVTLTPAVGVPVDEQRVRGVVRDELESYRLAKTLRTSLRVQRPRTPEVDS</sequence>
<comment type="caution">
    <text evidence="2">The sequence shown here is derived from an EMBL/GenBank/DDBJ whole genome shotgun (WGS) entry which is preliminary data.</text>
</comment>
<feature type="transmembrane region" description="Helical" evidence="1">
    <location>
        <begin position="20"/>
        <end position="42"/>
    </location>
</feature>
<keyword evidence="1" id="KW-1133">Transmembrane helix</keyword>
<proteinExistence type="predicted"/>
<dbReference type="GO" id="GO:0004519">
    <property type="term" value="F:endonuclease activity"/>
    <property type="evidence" value="ECO:0007669"/>
    <property type="project" value="UniProtKB-KW"/>
</dbReference>